<reference evidence="7 8" key="1">
    <citation type="submission" date="2010-07" db="EMBL/GenBank/DDBJ databases">
        <title>The draft genome of Paenibacillus curdlanolyticus YK9.</title>
        <authorList>
            <consortium name="US DOE Joint Genome Institute (JGI-PGF)"/>
            <person name="Lucas S."/>
            <person name="Copeland A."/>
            <person name="Lapidus A."/>
            <person name="Cheng J.-F."/>
            <person name="Bruce D."/>
            <person name="Goodwin L."/>
            <person name="Pitluck S."/>
            <person name="Land M.L."/>
            <person name="Hauser L."/>
            <person name="Chang Y.-J."/>
            <person name="Jeffries C."/>
            <person name="Anderson I.J."/>
            <person name="Johnson E."/>
            <person name="Loganathan U."/>
            <person name="Mulhopadhyay B."/>
            <person name="Kyrpides N."/>
            <person name="Woyke T.J."/>
        </authorList>
    </citation>
    <scope>NUCLEOTIDE SEQUENCE [LARGE SCALE GENOMIC DNA]</scope>
    <source>
        <strain evidence="7 8">YK9</strain>
    </source>
</reference>
<evidence type="ECO:0000256" key="2">
    <source>
        <dbReference type="ARBA" id="ARBA00022692"/>
    </source>
</evidence>
<feature type="transmembrane region" description="Helical" evidence="5">
    <location>
        <begin position="21"/>
        <end position="40"/>
    </location>
</feature>
<evidence type="ECO:0000256" key="3">
    <source>
        <dbReference type="ARBA" id="ARBA00022989"/>
    </source>
</evidence>
<accession>E0I7V8</accession>
<feature type="transmembrane region" description="Helical" evidence="5">
    <location>
        <begin position="260"/>
        <end position="282"/>
    </location>
</feature>
<dbReference type="InterPro" id="IPR002645">
    <property type="entry name" value="STAS_dom"/>
</dbReference>
<dbReference type="Proteomes" id="UP000005387">
    <property type="component" value="Unassembled WGS sequence"/>
</dbReference>
<feature type="transmembrane region" description="Helical" evidence="5">
    <location>
        <begin position="401"/>
        <end position="419"/>
    </location>
</feature>
<feature type="transmembrane region" description="Helical" evidence="5">
    <location>
        <begin position="294"/>
        <end position="312"/>
    </location>
</feature>
<keyword evidence="8" id="KW-1185">Reference proteome</keyword>
<feature type="transmembrane region" description="Helical" evidence="5">
    <location>
        <begin position="88"/>
        <end position="106"/>
    </location>
</feature>
<sequence>MIQSIKSAWLGNARADVLSGMTVALALIPEAIAFSIIAGVNPMVGLYASFTIAIVIAFTGGRSGMISAATGAMALLMVTLVKDHGLEYLFATTILTGIIQFTLGLLKFGRLVTFIPQPVMTGFVNALAILVFTAQLVHFTGAGWMMYALVGAALVIIYGMPRLTTIIPSTLAAIIIITIIAVVFGIDVRTVGDMGHIVSTLPSFHLPDVAISWDMLKVIFPYALSLAIVGLTESLLTASVLDEMTGTTSDKNREVRGQGIANVVTGFFGGMAGCAMIGQSVINTRSGGRKRLSTLVAGVFLIVLIMVFRGVVEQIPMAALVAVMFMVCFDTFDWRALRNLHRVPRSDALVMLITVGVVVATHDLSKGVLAGVVISAVVFAWRAARIRAERSVNPQTEAVSYVIQGPLFFGTTMAFASLFQYERDTAPVRVDFARSHVWDQSAVEAIGKMIAKYSERGIAVEVYGLNAESKALVERIGLGAAGGH</sequence>
<dbReference type="OrthoDB" id="9771198at2"/>
<feature type="transmembrane region" description="Helical" evidence="5">
    <location>
        <begin position="144"/>
        <end position="160"/>
    </location>
</feature>
<comment type="subcellular location">
    <subcellularLocation>
        <location evidence="1">Membrane</location>
        <topology evidence="1">Multi-pass membrane protein</topology>
    </subcellularLocation>
</comment>
<name>E0I7V8_9BACL</name>
<dbReference type="AlphaFoldDB" id="E0I7V8"/>
<dbReference type="Pfam" id="PF00916">
    <property type="entry name" value="Sulfate_transp"/>
    <property type="match status" value="2"/>
</dbReference>
<dbReference type="InterPro" id="IPR052706">
    <property type="entry name" value="Membrane-Transporter-like"/>
</dbReference>
<evidence type="ECO:0000256" key="1">
    <source>
        <dbReference type="ARBA" id="ARBA00004141"/>
    </source>
</evidence>
<keyword evidence="2 5" id="KW-0812">Transmembrane</keyword>
<dbReference type="PROSITE" id="PS50801">
    <property type="entry name" value="STAS"/>
    <property type="match status" value="1"/>
</dbReference>
<evidence type="ECO:0000313" key="8">
    <source>
        <dbReference type="Proteomes" id="UP000005387"/>
    </source>
</evidence>
<feature type="transmembrane region" description="Helical" evidence="5">
    <location>
        <begin position="166"/>
        <end position="186"/>
    </location>
</feature>
<protein>
    <submittedName>
        <fullName evidence="7">Sulphate transporter</fullName>
    </submittedName>
</protein>
<dbReference type="EMBL" id="AEDD01000004">
    <property type="protein sequence ID" value="EFM11263.1"/>
    <property type="molecule type" value="Genomic_DNA"/>
</dbReference>
<dbReference type="SUPFAM" id="SSF52091">
    <property type="entry name" value="SpoIIaa-like"/>
    <property type="match status" value="1"/>
</dbReference>
<feature type="domain" description="STAS" evidence="6">
    <location>
        <begin position="388"/>
        <end position="484"/>
    </location>
</feature>
<dbReference type="InterPro" id="IPR011547">
    <property type="entry name" value="SLC26A/SulP_dom"/>
</dbReference>
<gene>
    <name evidence="7" type="ORF">PaecuDRAFT_1709</name>
</gene>
<proteinExistence type="predicted"/>
<keyword evidence="3 5" id="KW-1133">Transmembrane helix</keyword>
<dbReference type="PANTHER" id="PTHR43310:SF1">
    <property type="entry name" value="SULFATE TRANSPORTER YBAR-RELATED"/>
    <property type="match status" value="1"/>
</dbReference>
<evidence type="ECO:0000256" key="5">
    <source>
        <dbReference type="SAM" id="Phobius"/>
    </source>
</evidence>
<feature type="transmembrane region" description="Helical" evidence="5">
    <location>
        <begin position="219"/>
        <end position="240"/>
    </location>
</feature>
<evidence type="ECO:0000313" key="7">
    <source>
        <dbReference type="EMBL" id="EFM11263.1"/>
    </source>
</evidence>
<dbReference type="InterPro" id="IPR036513">
    <property type="entry name" value="STAS_dom_sf"/>
</dbReference>
<feature type="transmembrane region" description="Helical" evidence="5">
    <location>
        <begin position="349"/>
        <end position="381"/>
    </location>
</feature>
<dbReference type="GO" id="GO:0016020">
    <property type="term" value="C:membrane"/>
    <property type="evidence" value="ECO:0007669"/>
    <property type="project" value="UniProtKB-SubCell"/>
</dbReference>
<feature type="transmembrane region" description="Helical" evidence="5">
    <location>
        <begin position="118"/>
        <end position="137"/>
    </location>
</feature>
<dbReference type="Pfam" id="PF01740">
    <property type="entry name" value="STAS"/>
    <property type="match status" value="1"/>
</dbReference>
<evidence type="ECO:0000256" key="4">
    <source>
        <dbReference type="ARBA" id="ARBA00023136"/>
    </source>
</evidence>
<organism evidence="7 8">
    <name type="scientific">Paenibacillus curdlanolyticus YK9</name>
    <dbReference type="NCBI Taxonomy" id="717606"/>
    <lineage>
        <taxon>Bacteria</taxon>
        <taxon>Bacillati</taxon>
        <taxon>Bacillota</taxon>
        <taxon>Bacilli</taxon>
        <taxon>Bacillales</taxon>
        <taxon>Paenibacillaceae</taxon>
        <taxon>Paenibacillus</taxon>
    </lineage>
</organism>
<evidence type="ECO:0000259" key="6">
    <source>
        <dbReference type="PROSITE" id="PS50801"/>
    </source>
</evidence>
<dbReference type="CDD" id="cd07042">
    <property type="entry name" value="STAS_SulP_like_sulfate_transporter"/>
    <property type="match status" value="1"/>
</dbReference>
<feature type="transmembrane region" description="Helical" evidence="5">
    <location>
        <begin position="46"/>
        <end position="76"/>
    </location>
</feature>
<dbReference type="STRING" id="717606.PaecuDRAFT_1709"/>
<dbReference type="PANTHER" id="PTHR43310">
    <property type="entry name" value="SULFATE TRANSPORTER YBAR-RELATED"/>
    <property type="match status" value="1"/>
</dbReference>
<dbReference type="eggNOG" id="COG0659">
    <property type="taxonomic scope" value="Bacteria"/>
</dbReference>
<feature type="transmembrane region" description="Helical" evidence="5">
    <location>
        <begin position="318"/>
        <end position="337"/>
    </location>
</feature>
<dbReference type="Gene3D" id="3.30.750.24">
    <property type="entry name" value="STAS domain"/>
    <property type="match status" value="1"/>
</dbReference>
<dbReference type="RefSeq" id="WP_006037720.1">
    <property type="nucleotide sequence ID" value="NZ_AEDD01000004.1"/>
</dbReference>
<keyword evidence="4 5" id="KW-0472">Membrane</keyword>